<evidence type="ECO:0000313" key="1">
    <source>
        <dbReference type="EMBL" id="WOO76961.1"/>
    </source>
</evidence>
<evidence type="ECO:0000313" key="2">
    <source>
        <dbReference type="Proteomes" id="UP000827549"/>
    </source>
</evidence>
<protein>
    <submittedName>
        <fullName evidence="1">Uncharacterized protein</fullName>
    </submittedName>
</protein>
<dbReference type="RefSeq" id="XP_062622993.1">
    <property type="nucleotide sequence ID" value="XM_062767009.1"/>
</dbReference>
<dbReference type="GeneID" id="87803827"/>
<gene>
    <name evidence="1" type="ORF">LOC62_01G000569</name>
</gene>
<accession>A0AAF1BES2</accession>
<organism evidence="1 2">
    <name type="scientific">Vanrija pseudolonga</name>
    <dbReference type="NCBI Taxonomy" id="143232"/>
    <lineage>
        <taxon>Eukaryota</taxon>
        <taxon>Fungi</taxon>
        <taxon>Dikarya</taxon>
        <taxon>Basidiomycota</taxon>
        <taxon>Agaricomycotina</taxon>
        <taxon>Tremellomycetes</taxon>
        <taxon>Trichosporonales</taxon>
        <taxon>Trichosporonaceae</taxon>
        <taxon>Vanrija</taxon>
    </lineage>
</organism>
<proteinExistence type="predicted"/>
<name>A0AAF1BES2_9TREE</name>
<reference evidence="1" key="1">
    <citation type="submission" date="2023-10" db="EMBL/GenBank/DDBJ databases">
        <authorList>
            <person name="Noh H."/>
        </authorList>
    </citation>
    <scope>NUCLEOTIDE SEQUENCE</scope>
    <source>
        <strain evidence="1">DUCC4014</strain>
    </source>
</reference>
<dbReference type="EMBL" id="CP086714">
    <property type="protein sequence ID" value="WOO76961.1"/>
    <property type="molecule type" value="Genomic_DNA"/>
</dbReference>
<dbReference type="Gene3D" id="3.90.79.10">
    <property type="entry name" value="Nucleoside Triphosphate Pyrophosphohydrolase"/>
    <property type="match status" value="1"/>
</dbReference>
<keyword evidence="2" id="KW-1185">Reference proteome</keyword>
<sequence>MTIDMLPSRDVDLFVYQEPASGWLRCPPEEANSEAPSICRDFSLVFVLRGETDNMEECGLCVAKQHMKAKGTLTIARRAEEEGAAPIVITIHLFTAQQWQGALVETEEMSPEWFSTNDIPYGQMFDISSFDETNT</sequence>
<dbReference type="AlphaFoldDB" id="A0AAF1BES2"/>
<dbReference type="Proteomes" id="UP000827549">
    <property type="component" value="Chromosome 1"/>
</dbReference>